<dbReference type="InterPro" id="IPR013761">
    <property type="entry name" value="SAM/pointed_sf"/>
</dbReference>
<evidence type="ECO:0000256" key="1">
    <source>
        <dbReference type="SAM" id="MobiDB-lite"/>
    </source>
</evidence>
<dbReference type="PANTHER" id="PTHR33915:SF1">
    <property type="entry name" value="OS04G0644100 PROTEIN"/>
    <property type="match status" value="1"/>
</dbReference>
<dbReference type="PANTHER" id="PTHR33915">
    <property type="entry name" value="OSJNBA0033G05.11 PROTEIN"/>
    <property type="match status" value="1"/>
</dbReference>
<reference evidence="3" key="1">
    <citation type="journal article" date="2019" name="Nat. Commun.">
        <title>The genome of broomcorn millet.</title>
        <authorList>
            <person name="Zou C."/>
            <person name="Miki D."/>
            <person name="Li D."/>
            <person name="Tang Q."/>
            <person name="Xiao L."/>
            <person name="Rajput S."/>
            <person name="Deng P."/>
            <person name="Jia W."/>
            <person name="Huang R."/>
            <person name="Zhang M."/>
            <person name="Sun Y."/>
            <person name="Hu J."/>
            <person name="Fu X."/>
            <person name="Schnable P.S."/>
            <person name="Li F."/>
            <person name="Zhang H."/>
            <person name="Feng B."/>
            <person name="Zhu X."/>
            <person name="Liu R."/>
            <person name="Schnable J.C."/>
            <person name="Zhu J.-K."/>
            <person name="Zhang H."/>
        </authorList>
    </citation>
    <scope>NUCLEOTIDE SEQUENCE [LARGE SCALE GENOMIC DNA]</scope>
</reference>
<gene>
    <name evidence="2" type="ORF">C2845_PM16G21720</name>
</gene>
<dbReference type="AlphaFoldDB" id="A0A3L6PXY9"/>
<dbReference type="EMBL" id="PQIB02000015">
    <property type="protein sequence ID" value="RLM65379.1"/>
    <property type="molecule type" value="Genomic_DNA"/>
</dbReference>
<evidence type="ECO:0008006" key="4">
    <source>
        <dbReference type="Google" id="ProtNLM"/>
    </source>
</evidence>
<sequence length="182" mass="20028">MDWHAWLSGARLEPALVYEYALVFARNELEAGDVAFLDHELLHSMGISVAKHRLEILKLAWRDRRARRRSLARRLLGRVARCVRSLVRRGEGGSTALVLVPSQQQPDDGRSPGAGVLAARQQRRGKALRRAASEPKRSAPKAAIGGRAAAAVHAVGDVENGGDGDGDEMVRWDRLFKDLKPN</sequence>
<comment type="caution">
    <text evidence="2">The sequence shown here is derived from an EMBL/GenBank/DDBJ whole genome shotgun (WGS) entry which is preliminary data.</text>
</comment>
<dbReference type="STRING" id="4540.A0A3L6PXY9"/>
<feature type="region of interest" description="Disordered" evidence="1">
    <location>
        <begin position="102"/>
        <end position="146"/>
    </location>
</feature>
<dbReference type="SUPFAM" id="SSF47769">
    <property type="entry name" value="SAM/Pointed domain"/>
    <property type="match status" value="1"/>
</dbReference>
<name>A0A3L6PXY9_PANMI</name>
<accession>A0A3L6PXY9</accession>
<dbReference type="OrthoDB" id="1887912at2759"/>
<proteinExistence type="predicted"/>
<organism evidence="2 3">
    <name type="scientific">Panicum miliaceum</name>
    <name type="common">Proso millet</name>
    <name type="synonym">Broomcorn millet</name>
    <dbReference type="NCBI Taxonomy" id="4540"/>
    <lineage>
        <taxon>Eukaryota</taxon>
        <taxon>Viridiplantae</taxon>
        <taxon>Streptophyta</taxon>
        <taxon>Embryophyta</taxon>
        <taxon>Tracheophyta</taxon>
        <taxon>Spermatophyta</taxon>
        <taxon>Magnoliopsida</taxon>
        <taxon>Liliopsida</taxon>
        <taxon>Poales</taxon>
        <taxon>Poaceae</taxon>
        <taxon>PACMAD clade</taxon>
        <taxon>Panicoideae</taxon>
        <taxon>Panicodae</taxon>
        <taxon>Paniceae</taxon>
        <taxon>Panicinae</taxon>
        <taxon>Panicum</taxon>
        <taxon>Panicum sect. Panicum</taxon>
    </lineage>
</organism>
<evidence type="ECO:0000313" key="3">
    <source>
        <dbReference type="Proteomes" id="UP000275267"/>
    </source>
</evidence>
<evidence type="ECO:0000313" key="2">
    <source>
        <dbReference type="EMBL" id="RLM65379.1"/>
    </source>
</evidence>
<dbReference type="Gene3D" id="1.10.150.50">
    <property type="entry name" value="Transcription Factor, Ets-1"/>
    <property type="match status" value="1"/>
</dbReference>
<keyword evidence="3" id="KW-1185">Reference proteome</keyword>
<dbReference type="Proteomes" id="UP000275267">
    <property type="component" value="Unassembled WGS sequence"/>
</dbReference>
<protein>
    <recommendedName>
        <fullName evidence="4">SAM domain-containing protein</fullName>
    </recommendedName>
</protein>